<organism evidence="10 11">
    <name type="scientific">Polarella glacialis</name>
    <name type="common">Dinoflagellate</name>
    <dbReference type="NCBI Taxonomy" id="89957"/>
    <lineage>
        <taxon>Eukaryota</taxon>
        <taxon>Sar</taxon>
        <taxon>Alveolata</taxon>
        <taxon>Dinophyceae</taxon>
        <taxon>Suessiales</taxon>
        <taxon>Suessiaceae</taxon>
        <taxon>Polarella</taxon>
    </lineage>
</organism>
<dbReference type="PROSITE" id="PS00028">
    <property type="entry name" value="ZINC_FINGER_C2H2_1"/>
    <property type="match status" value="1"/>
</dbReference>
<evidence type="ECO:0000256" key="4">
    <source>
        <dbReference type="ARBA" id="ARBA00023054"/>
    </source>
</evidence>
<dbReference type="GO" id="GO:0008270">
    <property type="term" value="F:zinc ion binding"/>
    <property type="evidence" value="ECO:0007669"/>
    <property type="project" value="UniProtKB-KW"/>
</dbReference>
<name>A0A813IVG4_POLGL</name>
<sequence>MAFAGLPMGASEPIAALLGSWPSAHGAALLRSVLPTADDLLKGAGTGQMHPSPANYSSPGKFIFRPRTGRINWRLLHSLDLDRVVREGDVDTIQAHMDNITYARFGREDMESMSDDSIVKVVQLAQLCMEFLNSLCGSSQQLLQGLSERVRIQAAQIRALEAGKRRPSGNSRRQGARRSPSRSVGRGNSAGHNRKCPHCPKRFQSEQYLHDHMLRRHSVDLFGGPPVVEQPRLTPSLGAAIVSESGTGKVSADVSEAIRIALQMQMESVQRDLKNALDAVQQDVGRVASDVHRVADDVGRMQNTPAKDSGTSTAVVVQPLRVAMRSKSGPAPDWELHDRWCAKVHFVHWARRALPDAFPEVVPSTEQVARPVVTQPFPPVAPTSTIDHEAWERRLEERMGGLLETSQKFLMSKVEEVAKAAAAAAAAATSSNDQEMQASMEQTMRQQAEVMKQCQEDVQKQLQMNASRLEKVMADAAATAAAVTQRPPAPLALQAPAPVVAPKAPPNPPPIPPKPPQPQPPPGGPQPVQQVQQPQPPLVQRPPPQIPGPSSASTGGFEGFEEALGPASPVFRKALQDGMNALGSDDEKLRFMIAMTQERTRSLKYGAVPKDLHRTWDNSLSKEDASAVAGVGASAEIKATQASLAEAPGPKVPTASKKSWFSMKSAGAKK</sequence>
<evidence type="ECO:0000256" key="5">
    <source>
        <dbReference type="ARBA" id="ARBA00023212"/>
    </source>
</evidence>
<dbReference type="InterPro" id="IPR051241">
    <property type="entry name" value="DZIP_RILPL"/>
</dbReference>
<keyword evidence="7" id="KW-0479">Metal-binding</keyword>
<gene>
    <name evidence="10" type="ORF">PGLA2088_LOCUS12702</name>
</gene>
<evidence type="ECO:0000313" key="11">
    <source>
        <dbReference type="Proteomes" id="UP000626109"/>
    </source>
</evidence>
<feature type="region of interest" description="Disordered" evidence="8">
    <location>
        <begin position="161"/>
        <end position="201"/>
    </location>
</feature>
<dbReference type="Gene3D" id="3.30.160.60">
    <property type="entry name" value="Classic Zinc Finger"/>
    <property type="match status" value="1"/>
</dbReference>
<dbReference type="InterPro" id="IPR013087">
    <property type="entry name" value="Znf_C2H2_type"/>
</dbReference>
<accession>A0A813IVG4</accession>
<dbReference type="PROSITE" id="PS50157">
    <property type="entry name" value="ZINC_FINGER_C2H2_2"/>
    <property type="match status" value="1"/>
</dbReference>
<dbReference type="PANTHER" id="PTHR21502">
    <property type="entry name" value="ZINC FINGER PROTEIN DZIP1"/>
    <property type="match status" value="1"/>
</dbReference>
<dbReference type="Proteomes" id="UP000626109">
    <property type="component" value="Unassembled WGS sequence"/>
</dbReference>
<keyword evidence="4" id="KW-0175">Coiled coil</keyword>
<comment type="caution">
    <text evidence="10">The sequence shown here is derived from an EMBL/GenBank/DDBJ whole genome shotgun (WGS) entry which is preliminary data.</text>
</comment>
<keyword evidence="7" id="KW-0863">Zinc-finger</keyword>
<dbReference type="AlphaFoldDB" id="A0A813IVG4"/>
<keyword evidence="5" id="KW-0963">Cytoplasm</keyword>
<evidence type="ECO:0000256" key="3">
    <source>
        <dbReference type="ARBA" id="ARBA00009131"/>
    </source>
</evidence>
<evidence type="ECO:0000313" key="10">
    <source>
        <dbReference type="EMBL" id="CAE8657245.1"/>
    </source>
</evidence>
<evidence type="ECO:0000256" key="6">
    <source>
        <dbReference type="ARBA" id="ARBA00023273"/>
    </source>
</evidence>
<protein>
    <recommendedName>
        <fullName evidence="9">C2H2-type domain-containing protein</fullName>
    </recommendedName>
</protein>
<dbReference type="PANTHER" id="PTHR21502:SF3">
    <property type="entry name" value="CILIUM ASSEMBLY PROTEIN DZIP1L"/>
    <property type="match status" value="1"/>
</dbReference>
<dbReference type="InterPro" id="IPR032714">
    <property type="entry name" value="DZIP1_N"/>
</dbReference>
<dbReference type="GO" id="GO:0005737">
    <property type="term" value="C:cytoplasm"/>
    <property type="evidence" value="ECO:0007669"/>
    <property type="project" value="TreeGrafter"/>
</dbReference>
<evidence type="ECO:0000256" key="1">
    <source>
        <dbReference type="ARBA" id="ARBA00004114"/>
    </source>
</evidence>
<dbReference type="Pfam" id="PF13815">
    <property type="entry name" value="Dzip-like_N"/>
    <property type="match status" value="1"/>
</dbReference>
<proteinExistence type="inferred from homology"/>
<reference evidence="10" key="1">
    <citation type="submission" date="2021-02" db="EMBL/GenBank/DDBJ databases">
        <authorList>
            <person name="Dougan E. K."/>
            <person name="Rhodes N."/>
            <person name="Thang M."/>
            <person name="Chan C."/>
        </authorList>
    </citation>
    <scope>NUCLEOTIDE SEQUENCE</scope>
</reference>
<evidence type="ECO:0000256" key="7">
    <source>
        <dbReference type="PROSITE-ProRule" id="PRU00042"/>
    </source>
</evidence>
<keyword evidence="7" id="KW-0862">Zinc</keyword>
<feature type="domain" description="C2H2-type" evidence="9">
    <location>
        <begin position="194"/>
        <end position="218"/>
    </location>
</feature>
<comment type="subcellular location">
    <subcellularLocation>
        <location evidence="2">Cytoplasm</location>
        <location evidence="2">Cytoskeleton</location>
        <location evidence="2">Cilium basal body</location>
    </subcellularLocation>
    <subcellularLocation>
        <location evidence="1">Cytoplasm</location>
        <location evidence="1">Cytoskeleton</location>
        <location evidence="1">Microtubule organizing center</location>
        <location evidence="1">Centrosome</location>
        <location evidence="1">Centriole</location>
    </subcellularLocation>
</comment>
<evidence type="ECO:0000259" key="9">
    <source>
        <dbReference type="PROSITE" id="PS50157"/>
    </source>
</evidence>
<feature type="compositionally biased region" description="Basic residues" evidence="8">
    <location>
        <begin position="192"/>
        <end position="201"/>
    </location>
</feature>
<feature type="compositionally biased region" description="Pro residues" evidence="8">
    <location>
        <begin position="503"/>
        <end position="525"/>
    </location>
</feature>
<feature type="non-terminal residue" evidence="10">
    <location>
        <position position="670"/>
    </location>
</feature>
<keyword evidence="5" id="KW-0206">Cytoskeleton</keyword>
<comment type="similarity">
    <text evidence="3">Belongs to the DZIP C2H2-type zinc-finger protein family.</text>
</comment>
<feature type="region of interest" description="Disordered" evidence="8">
    <location>
        <begin position="646"/>
        <end position="670"/>
    </location>
</feature>
<dbReference type="EMBL" id="CAJNNW010015031">
    <property type="protein sequence ID" value="CAE8657245.1"/>
    <property type="molecule type" value="Genomic_DNA"/>
</dbReference>
<evidence type="ECO:0000256" key="8">
    <source>
        <dbReference type="SAM" id="MobiDB-lite"/>
    </source>
</evidence>
<feature type="region of interest" description="Disordered" evidence="8">
    <location>
        <begin position="498"/>
        <end position="565"/>
    </location>
</feature>
<evidence type="ECO:0000256" key="2">
    <source>
        <dbReference type="ARBA" id="ARBA00004120"/>
    </source>
</evidence>
<feature type="compositionally biased region" description="Pro residues" evidence="8">
    <location>
        <begin position="534"/>
        <end position="547"/>
    </location>
</feature>
<keyword evidence="6" id="KW-0966">Cell projection</keyword>
<dbReference type="GO" id="GO:0005814">
    <property type="term" value="C:centriole"/>
    <property type="evidence" value="ECO:0007669"/>
    <property type="project" value="UniProtKB-SubCell"/>
</dbReference>